<keyword evidence="2 6" id="KW-0812">Transmembrane</keyword>
<dbReference type="SUPFAM" id="SSF103473">
    <property type="entry name" value="MFS general substrate transporter"/>
    <property type="match status" value="1"/>
</dbReference>
<feature type="transmembrane region" description="Helical" evidence="6">
    <location>
        <begin position="312"/>
        <end position="333"/>
    </location>
</feature>
<comment type="caution">
    <text evidence="7">The sequence shown here is derived from an EMBL/GenBank/DDBJ whole genome shotgun (WGS) entry which is preliminary data.</text>
</comment>
<evidence type="ECO:0000256" key="5">
    <source>
        <dbReference type="SAM" id="MobiDB-lite"/>
    </source>
</evidence>
<proteinExistence type="predicted"/>
<dbReference type="Proteomes" id="UP000562929">
    <property type="component" value="Unassembled WGS sequence"/>
</dbReference>
<evidence type="ECO:0000313" key="7">
    <source>
        <dbReference type="EMBL" id="KAF4584155.1"/>
    </source>
</evidence>
<evidence type="ECO:0000256" key="2">
    <source>
        <dbReference type="ARBA" id="ARBA00022692"/>
    </source>
</evidence>
<feature type="transmembrane region" description="Helical" evidence="6">
    <location>
        <begin position="211"/>
        <end position="231"/>
    </location>
</feature>
<dbReference type="PANTHER" id="PTHR23502:SF50">
    <property type="entry name" value="TRANSPORTER, PUTATIVE (AFU_ORTHOLOGUE AFUA_5G00430)-RELATED"/>
    <property type="match status" value="1"/>
</dbReference>
<comment type="subcellular location">
    <subcellularLocation>
        <location evidence="1">Membrane</location>
        <topology evidence="1">Multi-pass membrane protein</topology>
    </subcellularLocation>
</comment>
<dbReference type="EMBL" id="JAACLJ010000006">
    <property type="protein sequence ID" value="KAF4584155.1"/>
    <property type="molecule type" value="Genomic_DNA"/>
</dbReference>
<evidence type="ECO:0000256" key="6">
    <source>
        <dbReference type="SAM" id="Phobius"/>
    </source>
</evidence>
<dbReference type="GO" id="GO:0005886">
    <property type="term" value="C:plasma membrane"/>
    <property type="evidence" value="ECO:0007669"/>
    <property type="project" value="TreeGrafter"/>
</dbReference>
<keyword evidence="4 6" id="KW-0472">Membrane</keyword>
<feature type="transmembrane region" description="Helical" evidence="6">
    <location>
        <begin position="152"/>
        <end position="173"/>
    </location>
</feature>
<reference evidence="7 8" key="1">
    <citation type="journal article" date="2020" name="G3 (Bethesda)">
        <title>Genetic Underpinnings of Host Manipulation by Ophiocordyceps as Revealed by Comparative Transcriptomics.</title>
        <authorList>
            <person name="Will I."/>
            <person name="Das B."/>
            <person name="Trinh T."/>
            <person name="Brachmann A."/>
            <person name="Ohm R.A."/>
            <person name="de Bekker C."/>
        </authorList>
    </citation>
    <scope>NUCLEOTIDE SEQUENCE [LARGE SCALE GENOMIC DNA]</scope>
    <source>
        <strain evidence="7 8">EC05</strain>
    </source>
</reference>
<feature type="transmembrane region" description="Helical" evidence="6">
    <location>
        <begin position="185"/>
        <end position="205"/>
    </location>
</feature>
<organism evidence="7 8">
    <name type="scientific">Ophiocordyceps camponoti-floridani</name>
    <dbReference type="NCBI Taxonomy" id="2030778"/>
    <lineage>
        <taxon>Eukaryota</taxon>
        <taxon>Fungi</taxon>
        <taxon>Dikarya</taxon>
        <taxon>Ascomycota</taxon>
        <taxon>Pezizomycotina</taxon>
        <taxon>Sordariomycetes</taxon>
        <taxon>Hypocreomycetidae</taxon>
        <taxon>Hypocreales</taxon>
        <taxon>Ophiocordycipitaceae</taxon>
        <taxon>Ophiocordyceps</taxon>
    </lineage>
</organism>
<dbReference type="Gene3D" id="1.20.1250.20">
    <property type="entry name" value="MFS general substrate transporter like domains"/>
    <property type="match status" value="1"/>
</dbReference>
<protein>
    <submittedName>
        <fullName evidence="7">Major facilitator superfamily transporter</fullName>
    </submittedName>
</protein>
<feature type="transmembrane region" description="Helical" evidence="6">
    <location>
        <begin position="353"/>
        <end position="376"/>
    </location>
</feature>
<gene>
    <name evidence="7" type="ORF">GQ602_005528</name>
</gene>
<evidence type="ECO:0000256" key="1">
    <source>
        <dbReference type="ARBA" id="ARBA00004141"/>
    </source>
</evidence>
<dbReference type="AlphaFoldDB" id="A0A8H4VBX4"/>
<accession>A0A8H4VBX4</accession>
<evidence type="ECO:0000313" key="8">
    <source>
        <dbReference type="Proteomes" id="UP000562929"/>
    </source>
</evidence>
<dbReference type="PANTHER" id="PTHR23502">
    <property type="entry name" value="MAJOR FACILITATOR SUPERFAMILY"/>
    <property type="match status" value="1"/>
</dbReference>
<keyword evidence="8" id="KW-1185">Reference proteome</keyword>
<dbReference type="Pfam" id="PF07690">
    <property type="entry name" value="MFS_1"/>
    <property type="match status" value="1"/>
</dbReference>
<name>A0A8H4VBX4_9HYPO</name>
<feature type="transmembrane region" description="Helical" evidence="6">
    <location>
        <begin position="489"/>
        <end position="507"/>
    </location>
</feature>
<sequence>MAMSVNPAGSGPPPGTVELLAAHGGTGEDGSIVLNPTPSDDPEDPLRWPMWRKCLNYTIIIALSTANFTALSTQPLFWVDMAKDMTKTTLEDLANAQAAQLVGLAVGCIIFMPLATKYGLRSNYIIMNMFACAASWWSAYMNTVPELYGSNFLFGIAGSINQTTIAMTINDIWFVHQRGTANGMFFLGTTVGAFLVPIAAGLQSIRDGWRLSYASLAIALTVLLVITIIALEETKFIRPLQTEMTIQDKDAMFKLESFESELARGPSNEKLHIPRNKRGCFVFGFLRRAKLQFITKSDESIWKVLYSPLKSWWFPHVLFASIELGSSICWLVTMGSMSSILFSAPPYNFDAAGLGYMTLGPFVGAVLGSIYGGYLTDKAIIWLSKRNKGWFEPEMRLWLYPLPALTMAGGLILFGISAARGMHFIVPSVGGALFGFSFGAISDIATGIVIDSFPDIVPQTFVVLTFLRNVISMASPFSVVPWFDSMGASNMFIMSGCLSLAINLLALPMGIWGKKSRAAVAGRYYHLTATVA</sequence>
<feature type="region of interest" description="Disordered" evidence="5">
    <location>
        <begin position="1"/>
        <end position="22"/>
    </location>
</feature>
<evidence type="ECO:0000256" key="3">
    <source>
        <dbReference type="ARBA" id="ARBA00022989"/>
    </source>
</evidence>
<dbReference type="InterPro" id="IPR036259">
    <property type="entry name" value="MFS_trans_sf"/>
</dbReference>
<feature type="transmembrane region" description="Helical" evidence="6">
    <location>
        <begin position="123"/>
        <end position="140"/>
    </location>
</feature>
<dbReference type="InterPro" id="IPR011701">
    <property type="entry name" value="MFS"/>
</dbReference>
<evidence type="ECO:0000256" key="4">
    <source>
        <dbReference type="ARBA" id="ARBA00023136"/>
    </source>
</evidence>
<keyword evidence="3 6" id="KW-1133">Transmembrane helix</keyword>
<feature type="transmembrane region" description="Helical" evidence="6">
    <location>
        <begin position="54"/>
        <end position="78"/>
    </location>
</feature>
<dbReference type="OrthoDB" id="5215911at2759"/>
<dbReference type="GO" id="GO:0022857">
    <property type="term" value="F:transmembrane transporter activity"/>
    <property type="evidence" value="ECO:0007669"/>
    <property type="project" value="InterPro"/>
</dbReference>
<feature type="transmembrane region" description="Helical" evidence="6">
    <location>
        <begin position="397"/>
        <end position="418"/>
    </location>
</feature>
<feature type="transmembrane region" description="Helical" evidence="6">
    <location>
        <begin position="98"/>
        <end position="116"/>
    </location>
</feature>